<accession>A0ABQ1M1H8</accession>
<dbReference type="EMBL" id="BMEC01000005">
    <property type="protein sequence ID" value="GGC33218.1"/>
    <property type="molecule type" value="Genomic_DNA"/>
</dbReference>
<evidence type="ECO:0000313" key="6">
    <source>
        <dbReference type="Proteomes" id="UP000636010"/>
    </source>
</evidence>
<comment type="similarity">
    <text evidence="1">Belongs to the Gfo/Idh/MocA family.</text>
</comment>
<dbReference type="SUPFAM" id="SSF51735">
    <property type="entry name" value="NAD(P)-binding Rossmann-fold domains"/>
    <property type="match status" value="1"/>
</dbReference>
<dbReference type="InterPro" id="IPR036291">
    <property type="entry name" value="NAD(P)-bd_dom_sf"/>
</dbReference>
<reference evidence="6" key="1">
    <citation type="journal article" date="2019" name="Int. J. Syst. Evol. Microbiol.">
        <title>The Global Catalogue of Microorganisms (GCM) 10K type strain sequencing project: providing services to taxonomists for standard genome sequencing and annotation.</title>
        <authorList>
            <consortium name="The Broad Institute Genomics Platform"/>
            <consortium name="The Broad Institute Genome Sequencing Center for Infectious Disease"/>
            <person name="Wu L."/>
            <person name="Ma J."/>
        </authorList>
    </citation>
    <scope>NUCLEOTIDE SEQUENCE [LARGE SCALE GENOMIC DNA]</scope>
    <source>
        <strain evidence="6">CGMCC 1.10832</strain>
    </source>
</reference>
<evidence type="ECO:0000256" key="1">
    <source>
        <dbReference type="ARBA" id="ARBA00010928"/>
    </source>
</evidence>
<dbReference type="InterPro" id="IPR000683">
    <property type="entry name" value="Gfo/Idh/MocA-like_OxRdtase_N"/>
</dbReference>
<evidence type="ECO:0000259" key="4">
    <source>
        <dbReference type="Pfam" id="PF22725"/>
    </source>
</evidence>
<comment type="caution">
    <text evidence="5">The sequence shown here is derived from an EMBL/GenBank/DDBJ whole genome shotgun (WGS) entry which is preliminary data.</text>
</comment>
<evidence type="ECO:0000313" key="5">
    <source>
        <dbReference type="EMBL" id="GGC33218.1"/>
    </source>
</evidence>
<protein>
    <submittedName>
        <fullName evidence="5">Glucose-fructose oxidoreductase</fullName>
    </submittedName>
</protein>
<dbReference type="Pfam" id="PF01408">
    <property type="entry name" value="GFO_IDH_MocA"/>
    <property type="match status" value="1"/>
</dbReference>
<dbReference type="Proteomes" id="UP000636010">
    <property type="component" value="Unassembled WGS sequence"/>
</dbReference>
<evidence type="ECO:0000256" key="2">
    <source>
        <dbReference type="ARBA" id="ARBA00023002"/>
    </source>
</evidence>
<proteinExistence type="inferred from homology"/>
<evidence type="ECO:0000259" key="3">
    <source>
        <dbReference type="Pfam" id="PF01408"/>
    </source>
</evidence>
<organism evidence="5 6">
    <name type="scientific">Marivirga lumbricoides</name>
    <dbReference type="NCBI Taxonomy" id="1046115"/>
    <lineage>
        <taxon>Bacteria</taxon>
        <taxon>Pseudomonadati</taxon>
        <taxon>Bacteroidota</taxon>
        <taxon>Cytophagia</taxon>
        <taxon>Cytophagales</taxon>
        <taxon>Marivirgaceae</taxon>
        <taxon>Marivirga</taxon>
    </lineage>
</organism>
<feature type="domain" description="GFO/IDH/MocA-like oxidoreductase" evidence="4">
    <location>
        <begin position="175"/>
        <end position="276"/>
    </location>
</feature>
<keyword evidence="2" id="KW-0560">Oxidoreductase</keyword>
<sequence length="378" mass="41787">MGIGATTLGLHGLSSFAGNRSIQPSEKTMQKLQNGEKLGVALVGLGGYSTGQLAPALQETKLCKLSGIVTGSPEKIPEWKRKYNIADKNIYNYENFGTIKGNDDIDIIYIVLPNGMHAEYAIKAAETGKHVISEKPMATSVADCQRMIDACNKAGVKLSIGYRLHFEPHNLEVMRLGQKEVYGEVQSITAEDGFRIGHGGWRLDKKLSGGGPLTDVGIYCIQGAIYTKGEMPVSVTAKYHEVDNKEKFDEVEQGIDWQLQFADGTVADCKTSYAENLNLLRAETNKDEWFELSPAYSYSGIEGDTSKGDIDYKQVNQQALQMDDFADCIINDKKTPVPGEMGLRDVHIIYAIYEAADTGKKIQIDQRKKMLDWRIKGK</sequence>
<dbReference type="PRINTS" id="PR01775">
    <property type="entry name" value="GLFROXRDTASE"/>
</dbReference>
<dbReference type="PANTHER" id="PTHR22604:SF105">
    <property type="entry name" value="TRANS-1,2-DIHYDROBENZENE-1,2-DIOL DEHYDROGENASE"/>
    <property type="match status" value="1"/>
</dbReference>
<dbReference type="Gene3D" id="3.30.360.10">
    <property type="entry name" value="Dihydrodipicolinate Reductase, domain 2"/>
    <property type="match status" value="1"/>
</dbReference>
<name>A0ABQ1M1H8_9BACT</name>
<dbReference type="Gene3D" id="3.40.50.720">
    <property type="entry name" value="NAD(P)-binding Rossmann-like Domain"/>
    <property type="match status" value="1"/>
</dbReference>
<feature type="domain" description="Gfo/Idh/MocA-like oxidoreductase N-terminal" evidence="3">
    <location>
        <begin position="39"/>
        <end position="162"/>
    </location>
</feature>
<dbReference type="Pfam" id="PF22725">
    <property type="entry name" value="GFO_IDH_MocA_C3"/>
    <property type="match status" value="1"/>
</dbReference>
<keyword evidence="6" id="KW-1185">Reference proteome</keyword>
<dbReference type="InterPro" id="IPR055170">
    <property type="entry name" value="GFO_IDH_MocA-like_dom"/>
</dbReference>
<dbReference type="InterPro" id="IPR050984">
    <property type="entry name" value="Gfo/Idh/MocA_domain"/>
</dbReference>
<dbReference type="InterPro" id="IPR008354">
    <property type="entry name" value="Glc-Fru_OxRdtase_bac"/>
</dbReference>
<dbReference type="PANTHER" id="PTHR22604">
    <property type="entry name" value="OXIDOREDUCTASES"/>
    <property type="match status" value="1"/>
</dbReference>
<gene>
    <name evidence="5" type="primary">gfo</name>
    <name evidence="5" type="ORF">GCM10011506_18310</name>
</gene>
<dbReference type="SUPFAM" id="SSF55347">
    <property type="entry name" value="Glyceraldehyde-3-phosphate dehydrogenase-like, C-terminal domain"/>
    <property type="match status" value="1"/>
</dbReference>